<evidence type="ECO:0000313" key="2">
    <source>
        <dbReference type="EMBL" id="CAA9408980.1"/>
    </source>
</evidence>
<sequence>MSNIVATFSIVAFDPETDSLGVAVQSKFLAVGAVVPWARAGVGAVATQAMANYNYGPRGLDLMSEGKSAGETVEALTSADEGRDHRQVGVVDTRGGTATFTGSECFDWAGGVTGEHYAAQGNILVGRETVGAMARTYEEAEGDLAARLLAALDAGQEAGGDSRGRQSAALLVVREGGGYGGDNDRVIDLRVDDHPDPIEELMRIRDLHTLYFGETGPEDVVAIDGDVRDQVVSSLKDLGYLAEDEPDDEALYRALAVFLGTENFEEREQARGYVDRAVLEFMRAQR</sequence>
<name>A0A6J4PAC5_9ACTN</name>
<dbReference type="PANTHER" id="PTHR39328">
    <property type="entry name" value="BLL2871 PROTEIN"/>
    <property type="match status" value="1"/>
</dbReference>
<feature type="domain" description="Putative peptidoglycan binding" evidence="1">
    <location>
        <begin position="211"/>
        <end position="282"/>
    </location>
</feature>
<reference evidence="2" key="1">
    <citation type="submission" date="2020-02" db="EMBL/GenBank/DDBJ databases">
        <authorList>
            <person name="Meier V. D."/>
        </authorList>
    </citation>
    <scope>NUCLEOTIDE SEQUENCE</scope>
    <source>
        <strain evidence="2">AVDCRST_MAG01</strain>
    </source>
</reference>
<dbReference type="SUPFAM" id="SSF56235">
    <property type="entry name" value="N-terminal nucleophile aminohydrolases (Ntn hydrolases)"/>
    <property type="match status" value="1"/>
</dbReference>
<dbReference type="Gene3D" id="3.60.20.10">
    <property type="entry name" value="Glutamine Phosphoribosylpyrophosphate, subunit 1, domain 1"/>
    <property type="match status" value="1"/>
</dbReference>
<proteinExistence type="predicted"/>
<dbReference type="PANTHER" id="PTHR39328:SF1">
    <property type="entry name" value="BLL2871 PROTEIN"/>
    <property type="match status" value="1"/>
</dbReference>
<evidence type="ECO:0000259" key="1">
    <source>
        <dbReference type="Pfam" id="PF08823"/>
    </source>
</evidence>
<organism evidence="2">
    <name type="scientific">uncultured Rubrobacteraceae bacterium</name>
    <dbReference type="NCBI Taxonomy" id="349277"/>
    <lineage>
        <taxon>Bacteria</taxon>
        <taxon>Bacillati</taxon>
        <taxon>Actinomycetota</taxon>
        <taxon>Rubrobacteria</taxon>
        <taxon>Rubrobacterales</taxon>
        <taxon>Rubrobacteraceae</taxon>
        <taxon>environmental samples</taxon>
    </lineage>
</organism>
<dbReference type="Pfam" id="PF06267">
    <property type="entry name" value="DUF1028"/>
    <property type="match status" value="1"/>
</dbReference>
<accession>A0A6J4PAC5</accession>
<dbReference type="AlphaFoldDB" id="A0A6J4PAC5"/>
<dbReference type="InterPro" id="IPR029055">
    <property type="entry name" value="Ntn_hydrolases_N"/>
</dbReference>
<gene>
    <name evidence="2" type="ORF">AVDCRST_MAG01-01-1497</name>
</gene>
<dbReference type="EMBL" id="CADCUW010000216">
    <property type="protein sequence ID" value="CAA9408980.1"/>
    <property type="molecule type" value="Genomic_DNA"/>
</dbReference>
<protein>
    <recommendedName>
        <fullName evidence="1">Putative peptidoglycan binding domain-containing protein</fullName>
    </recommendedName>
</protein>
<dbReference type="Pfam" id="PF08823">
    <property type="entry name" value="PG_binding_2"/>
    <property type="match status" value="1"/>
</dbReference>
<dbReference type="InterPro" id="IPR014927">
    <property type="entry name" value="PG-bd_2"/>
</dbReference>
<dbReference type="InterPro" id="IPR010430">
    <property type="entry name" value="DUF1028"/>
</dbReference>